<evidence type="ECO:0000313" key="3">
    <source>
        <dbReference type="EMBL" id="QOS16368.1"/>
    </source>
</evidence>
<dbReference type="EMBL" id="MT898049">
    <property type="protein sequence ID" value="QOS16368.1"/>
    <property type="molecule type" value="Genomic_DNA"/>
</dbReference>
<keyword evidence="1" id="KW-0472">Membrane</keyword>
<feature type="transmembrane region" description="Helical" evidence="1">
    <location>
        <begin position="245"/>
        <end position="263"/>
    </location>
</feature>
<dbReference type="AlphaFoldDB" id="A0A7M1VMT4"/>
<proteinExistence type="predicted"/>
<organism evidence="3">
    <name type="scientific">Vibrio parahaemolyticus</name>
    <dbReference type="NCBI Taxonomy" id="670"/>
    <lineage>
        <taxon>Bacteria</taxon>
        <taxon>Pseudomonadati</taxon>
        <taxon>Pseudomonadota</taxon>
        <taxon>Gammaproteobacteria</taxon>
        <taxon>Vibrionales</taxon>
        <taxon>Vibrionaceae</taxon>
        <taxon>Vibrio</taxon>
    </lineage>
</organism>
<dbReference type="SUPFAM" id="SSF53448">
    <property type="entry name" value="Nucleotide-diphospho-sugar transferases"/>
    <property type="match status" value="1"/>
</dbReference>
<dbReference type="InterPro" id="IPR029044">
    <property type="entry name" value="Nucleotide-diphossugar_trans"/>
</dbReference>
<protein>
    <recommendedName>
        <fullName evidence="2">Glycosyltransferase 2-like domain-containing protein</fullName>
    </recommendedName>
</protein>
<feature type="domain" description="Glycosyltransferase 2-like" evidence="2">
    <location>
        <begin position="15"/>
        <end position="140"/>
    </location>
</feature>
<dbReference type="Gene3D" id="3.90.550.10">
    <property type="entry name" value="Spore Coat Polysaccharide Biosynthesis Protein SpsA, Chain A"/>
    <property type="match status" value="1"/>
</dbReference>
<gene>
    <name evidence="3" type="ORF">VP52_00016</name>
</gene>
<dbReference type="InterPro" id="IPR001173">
    <property type="entry name" value="Glyco_trans_2-like"/>
</dbReference>
<sequence>MEKICLFVTSSESFELINSFLDSVERQSPHLYIDVIFVNQNKNYYTGHKYRRQGSLKVIEVNEIIPLSKARNIAISNACLKNYNFIAFPDDDCWYNNGLLENIVSYFGSNPDVDILCTNVLDPSNNKTYGGRPRDIRVLISENNIFKYPISVGIFIKINASIIEQIHFDEQLGAGTKIGSGEETELMYRLLKSQCRCLYDGGIYVYHPVVDGKYCSNDIKKYFAYGVGFGFLCRKMICNRDFSVLVYYMYILTRTLGGVLFNFNNTVNRKVYISRLKGMIVGILRW</sequence>
<evidence type="ECO:0000259" key="2">
    <source>
        <dbReference type="Pfam" id="PF00535"/>
    </source>
</evidence>
<keyword evidence="1" id="KW-1133">Transmembrane helix</keyword>
<accession>A0A7M1VMT4</accession>
<dbReference type="Pfam" id="PF00535">
    <property type="entry name" value="Glycos_transf_2"/>
    <property type="match status" value="1"/>
</dbReference>
<keyword evidence="1" id="KW-0812">Transmembrane</keyword>
<evidence type="ECO:0000256" key="1">
    <source>
        <dbReference type="SAM" id="Phobius"/>
    </source>
</evidence>
<reference evidence="3" key="1">
    <citation type="submission" date="2020-08" db="EMBL/GenBank/DDBJ databases">
        <title>Genetic structure, function and evolution of capsule biosynthesis loci in Vibrio parahaemolyticus.</title>
        <authorList>
            <person name="Li L."/>
            <person name="Bian S."/>
        </authorList>
    </citation>
    <scope>NUCLEOTIDE SEQUENCE</scope>
    <source>
        <strain evidence="3">VP52</strain>
    </source>
</reference>
<name>A0A7M1VMT4_VIBPH</name>
<dbReference type="CDD" id="cd00761">
    <property type="entry name" value="Glyco_tranf_GTA_type"/>
    <property type="match status" value="1"/>
</dbReference>